<evidence type="ECO:0000256" key="3">
    <source>
        <dbReference type="ARBA" id="ARBA00022448"/>
    </source>
</evidence>
<feature type="transmembrane region" description="Helical" evidence="9">
    <location>
        <begin position="349"/>
        <end position="370"/>
    </location>
</feature>
<feature type="transmembrane region" description="Helical" evidence="9">
    <location>
        <begin position="100"/>
        <end position="121"/>
    </location>
</feature>
<feature type="transmembrane region" description="Helical" evidence="9">
    <location>
        <begin position="58"/>
        <end position="80"/>
    </location>
</feature>
<dbReference type="InterPro" id="IPR000522">
    <property type="entry name" value="ABC_transptr_permease_BtuC"/>
</dbReference>
<sequence>MGNLLRKRAAPREAAGAPASGGTSGAAGAPASGTNVTEPAGGEPTTSVFASHTHRRRAIVAASAIALTCLVALVGILSWGNPAEFGSEGWRLIAAMRAQSVIVILLVAASHSVSTIAFHTVTGNRLLTPSIMGFEALYVLVSTLTVFALGIAGATVLDHPLAFLGQVAVMVVFAGLLYAWLLGGKLGNLHMMLLVGVLLGTALGSLSSFLQRLLDPATYDVLTARLFGNISNADTANLALAVPLVIGVVCVLLARSRRLNTVALGRDIATALGVDHRRELVTTLALIAVLMAVTTSLVGPMMFLGFLIAQLAYLLAGTHDHRVLFPVGIGVGVAVLSSAYFVLKHVFYAGGAVTVLIELIGGLTFLVIIVKKGMR</sequence>
<keyword evidence="11" id="KW-1185">Reference proteome</keyword>
<evidence type="ECO:0000256" key="5">
    <source>
        <dbReference type="ARBA" id="ARBA00022692"/>
    </source>
</evidence>
<feature type="transmembrane region" description="Helical" evidence="9">
    <location>
        <begin position="189"/>
        <end position="210"/>
    </location>
</feature>
<dbReference type="Gene3D" id="1.10.3470.10">
    <property type="entry name" value="ABC transporter involved in vitamin B12 uptake, BtuC"/>
    <property type="match status" value="1"/>
</dbReference>
<dbReference type="PANTHER" id="PTHR30472">
    <property type="entry name" value="FERRIC ENTEROBACTIN TRANSPORT SYSTEM PERMEASE PROTEIN"/>
    <property type="match status" value="1"/>
</dbReference>
<feature type="transmembrane region" description="Helical" evidence="9">
    <location>
        <begin position="323"/>
        <end position="343"/>
    </location>
</feature>
<dbReference type="Pfam" id="PF01032">
    <property type="entry name" value="FecCD"/>
    <property type="match status" value="1"/>
</dbReference>
<evidence type="ECO:0000256" key="6">
    <source>
        <dbReference type="ARBA" id="ARBA00022989"/>
    </source>
</evidence>
<evidence type="ECO:0000256" key="1">
    <source>
        <dbReference type="ARBA" id="ARBA00004651"/>
    </source>
</evidence>
<keyword evidence="3" id="KW-0813">Transport</keyword>
<dbReference type="RefSeq" id="WP_278059477.1">
    <property type="nucleotide sequence ID" value="NZ_CP121247.1"/>
</dbReference>
<evidence type="ECO:0000256" key="8">
    <source>
        <dbReference type="SAM" id="MobiDB-lite"/>
    </source>
</evidence>
<feature type="transmembrane region" description="Helical" evidence="9">
    <location>
        <begin position="163"/>
        <end position="182"/>
    </location>
</feature>
<protein>
    <submittedName>
        <fullName evidence="10">Iron complex transport system permease protein</fullName>
    </submittedName>
</protein>
<dbReference type="PANTHER" id="PTHR30472:SF19">
    <property type="entry name" value="PETROBACTIN IMPORT SYSTEM PERMEASE PROTEIN YCLO"/>
    <property type="match status" value="1"/>
</dbReference>
<keyword evidence="6 9" id="KW-1133">Transmembrane helix</keyword>
<organism evidence="10 11">
    <name type="scientific">Arcanobacterium wilhelmae</name>
    <dbReference type="NCBI Taxonomy" id="1803177"/>
    <lineage>
        <taxon>Bacteria</taxon>
        <taxon>Bacillati</taxon>
        <taxon>Actinomycetota</taxon>
        <taxon>Actinomycetes</taxon>
        <taxon>Actinomycetales</taxon>
        <taxon>Actinomycetaceae</taxon>
        <taxon>Arcanobacterium</taxon>
    </lineage>
</organism>
<reference evidence="10 11" key="1">
    <citation type="submission" date="2023-07" db="EMBL/GenBank/DDBJ databases">
        <title>Sequencing the genomes of 1000 actinobacteria strains.</title>
        <authorList>
            <person name="Klenk H.-P."/>
        </authorList>
    </citation>
    <scope>NUCLEOTIDE SEQUENCE [LARGE SCALE GENOMIC DNA]</scope>
    <source>
        <strain evidence="10 11">DSM 102162</strain>
    </source>
</reference>
<keyword evidence="5 9" id="KW-0812">Transmembrane</keyword>
<keyword evidence="7 9" id="KW-0472">Membrane</keyword>
<keyword evidence="4" id="KW-1003">Cell membrane</keyword>
<evidence type="ECO:0000256" key="2">
    <source>
        <dbReference type="ARBA" id="ARBA00007935"/>
    </source>
</evidence>
<dbReference type="InterPro" id="IPR037294">
    <property type="entry name" value="ABC_BtuC-like"/>
</dbReference>
<proteinExistence type="inferred from homology"/>
<comment type="caution">
    <text evidence="10">The sequence shown here is derived from an EMBL/GenBank/DDBJ whole genome shotgun (WGS) entry which is preliminary data.</text>
</comment>
<comment type="similarity">
    <text evidence="2">Belongs to the binding-protein-dependent transport system permease family. FecCD subfamily.</text>
</comment>
<dbReference type="EMBL" id="JAUSQW010000001">
    <property type="protein sequence ID" value="MDP9801452.1"/>
    <property type="molecule type" value="Genomic_DNA"/>
</dbReference>
<feature type="transmembrane region" description="Helical" evidence="9">
    <location>
        <begin position="133"/>
        <end position="157"/>
    </location>
</feature>
<evidence type="ECO:0000256" key="9">
    <source>
        <dbReference type="SAM" id="Phobius"/>
    </source>
</evidence>
<dbReference type="Proteomes" id="UP001235966">
    <property type="component" value="Unassembled WGS sequence"/>
</dbReference>
<feature type="compositionally biased region" description="Low complexity" evidence="8">
    <location>
        <begin position="12"/>
        <end position="34"/>
    </location>
</feature>
<feature type="transmembrane region" description="Helical" evidence="9">
    <location>
        <begin position="236"/>
        <end position="255"/>
    </location>
</feature>
<evidence type="ECO:0000256" key="7">
    <source>
        <dbReference type="ARBA" id="ARBA00023136"/>
    </source>
</evidence>
<evidence type="ECO:0000313" key="10">
    <source>
        <dbReference type="EMBL" id="MDP9801452.1"/>
    </source>
</evidence>
<accession>A0ABT9NCT0</accession>
<evidence type="ECO:0000313" key="11">
    <source>
        <dbReference type="Proteomes" id="UP001235966"/>
    </source>
</evidence>
<gene>
    <name evidence="10" type="ORF">J2S49_001528</name>
</gene>
<evidence type="ECO:0000256" key="4">
    <source>
        <dbReference type="ARBA" id="ARBA00022475"/>
    </source>
</evidence>
<name>A0ABT9NCT0_9ACTO</name>
<feature type="region of interest" description="Disordered" evidence="8">
    <location>
        <begin position="1"/>
        <end position="47"/>
    </location>
</feature>
<comment type="subcellular location">
    <subcellularLocation>
        <location evidence="1">Cell membrane</location>
        <topology evidence="1">Multi-pass membrane protein</topology>
    </subcellularLocation>
</comment>
<dbReference type="SUPFAM" id="SSF81345">
    <property type="entry name" value="ABC transporter involved in vitamin B12 uptake, BtuC"/>
    <property type="match status" value="1"/>
</dbReference>